<reference evidence="1 2" key="1">
    <citation type="submission" date="2015-04" db="EMBL/GenBank/DDBJ databases">
        <authorList>
            <person name="Syromyatnikov M.Y."/>
            <person name="Popov V.N."/>
        </authorList>
    </citation>
    <scope>NUCLEOTIDE SEQUENCE [LARGE SCALE GENOMIC DNA]</scope>
</reference>
<sequence length="102" mass="12262">MTDEDGNQGNISKHFFPETMQRKIMSHENLEFQMSIHVSTYPPATLAFCVMERESFMMWNNQSQKYFINKCHTLKCQDFRKMFQQIQMFCGFTFPIEIILCR</sequence>
<accession>A0A1J1IL93</accession>
<protein>
    <submittedName>
        <fullName evidence="1">CLUMA_CG013791, isoform A</fullName>
    </submittedName>
</protein>
<keyword evidence="2" id="KW-1185">Reference proteome</keyword>
<dbReference type="AlphaFoldDB" id="A0A1J1IL93"/>
<dbReference type="Proteomes" id="UP000183832">
    <property type="component" value="Unassembled WGS sequence"/>
</dbReference>
<dbReference type="EMBL" id="CVRI01000054">
    <property type="protein sequence ID" value="CRL00530.1"/>
    <property type="molecule type" value="Genomic_DNA"/>
</dbReference>
<evidence type="ECO:0000313" key="1">
    <source>
        <dbReference type="EMBL" id="CRL00530.1"/>
    </source>
</evidence>
<evidence type="ECO:0000313" key="2">
    <source>
        <dbReference type="Proteomes" id="UP000183832"/>
    </source>
</evidence>
<name>A0A1J1IL93_9DIPT</name>
<proteinExistence type="predicted"/>
<organism evidence="1 2">
    <name type="scientific">Clunio marinus</name>
    <dbReference type="NCBI Taxonomy" id="568069"/>
    <lineage>
        <taxon>Eukaryota</taxon>
        <taxon>Metazoa</taxon>
        <taxon>Ecdysozoa</taxon>
        <taxon>Arthropoda</taxon>
        <taxon>Hexapoda</taxon>
        <taxon>Insecta</taxon>
        <taxon>Pterygota</taxon>
        <taxon>Neoptera</taxon>
        <taxon>Endopterygota</taxon>
        <taxon>Diptera</taxon>
        <taxon>Nematocera</taxon>
        <taxon>Chironomoidea</taxon>
        <taxon>Chironomidae</taxon>
        <taxon>Clunio</taxon>
    </lineage>
</organism>
<gene>
    <name evidence="1" type="ORF">CLUMA_CG013791</name>
</gene>